<keyword evidence="6" id="KW-0812">Transmembrane</keyword>
<evidence type="ECO:0000313" key="7">
    <source>
        <dbReference type="EMBL" id="KAK9683448.1"/>
    </source>
</evidence>
<comment type="similarity">
    <text evidence="1">Belongs to the GDA1/CD39 NTPase family.</text>
</comment>
<dbReference type="PANTHER" id="PTHR11782:SF125">
    <property type="entry name" value="APYRASE 7-RELATED"/>
    <property type="match status" value="1"/>
</dbReference>
<keyword evidence="8" id="KW-1185">Reference proteome</keyword>
<evidence type="ECO:0000256" key="6">
    <source>
        <dbReference type="SAM" id="Phobius"/>
    </source>
</evidence>
<reference evidence="7" key="1">
    <citation type="submission" date="2024-03" db="EMBL/GenBank/DDBJ databases">
        <title>WGS assembly of Saponaria officinalis var. Norfolk2.</title>
        <authorList>
            <person name="Jenkins J."/>
            <person name="Shu S."/>
            <person name="Grimwood J."/>
            <person name="Barry K."/>
            <person name="Goodstein D."/>
            <person name="Schmutz J."/>
            <person name="Leebens-Mack J."/>
            <person name="Osbourn A."/>
        </authorList>
    </citation>
    <scope>NUCLEOTIDE SEQUENCE [LARGE SCALE GENOMIC DNA]</scope>
    <source>
        <strain evidence="7">JIC</strain>
    </source>
</reference>
<keyword evidence="6" id="KW-0472">Membrane</keyword>
<dbReference type="Gene3D" id="3.30.420.40">
    <property type="match status" value="1"/>
</dbReference>
<dbReference type="GO" id="GO:0017110">
    <property type="term" value="F:nucleoside diphosphate phosphatase activity"/>
    <property type="evidence" value="ECO:0007669"/>
    <property type="project" value="TreeGrafter"/>
</dbReference>
<feature type="active site" description="Proton acceptor" evidence="3">
    <location>
        <position position="297"/>
    </location>
</feature>
<feature type="binding site" evidence="4">
    <location>
        <begin position="328"/>
        <end position="332"/>
    </location>
    <ligand>
        <name>ATP</name>
        <dbReference type="ChEBI" id="CHEBI:30616"/>
    </ligand>
</feature>
<feature type="region of interest" description="Disordered" evidence="5">
    <location>
        <begin position="742"/>
        <end position="771"/>
    </location>
</feature>
<evidence type="ECO:0000256" key="3">
    <source>
        <dbReference type="PIRSR" id="PIRSR600407-1"/>
    </source>
</evidence>
<evidence type="ECO:0000256" key="4">
    <source>
        <dbReference type="PIRSR" id="PIRSR600407-2"/>
    </source>
</evidence>
<keyword evidence="2" id="KW-0378">Hydrolase</keyword>
<keyword evidence="4" id="KW-0547">Nucleotide-binding</keyword>
<comment type="caution">
    <text evidence="7">The sequence shown here is derived from an EMBL/GenBank/DDBJ whole genome shotgun (WGS) entry which is preliminary data.</text>
</comment>
<evidence type="ECO:0000256" key="2">
    <source>
        <dbReference type="ARBA" id="ARBA00022801"/>
    </source>
</evidence>
<dbReference type="Gene3D" id="3.30.420.150">
    <property type="entry name" value="Exopolyphosphatase. Domain 2"/>
    <property type="match status" value="1"/>
</dbReference>
<accession>A0AAW1I4F5</accession>
<dbReference type="PANTHER" id="PTHR11782">
    <property type="entry name" value="ADENOSINE/GUANOSINE DIPHOSPHATASE"/>
    <property type="match status" value="1"/>
</dbReference>
<evidence type="ECO:0008006" key="9">
    <source>
        <dbReference type="Google" id="ProtNLM"/>
    </source>
</evidence>
<dbReference type="GO" id="GO:0005524">
    <property type="term" value="F:ATP binding"/>
    <property type="evidence" value="ECO:0007669"/>
    <property type="project" value="UniProtKB-KW"/>
</dbReference>
<sequence length="781" mass="85886">MLLELGKMVFSKILEILSSATKHPSTRQSFPIPYMQAGLSPPKSLNDEFSSSSRSQINNLRMSASLQDFSQYSGLNPENGDRILGGDSIHAKPHQFHNEISSRSFSKDKSPQIYSPLRRKLMRKLMIFLCLLFFGFLFFVLGQFFYSLWSGGVSKYYVVLDSGSTGTRVYIYQASVAHKKDSNLPIDLISYSGSFTRPKGQSGRAYNRMETEPGLDKLVRNSSGLKTAIKPLLRWAAKQIPASSHKTTSLFLYATAGVRRLPTPDSDWLLNHAWSILKASPFVCQREWVKIISGMEEAYYGWIALNYETGVLGAMPKKATLGALDLGGSSLQVTFENKEPVHNKTNLNLSIGPVKHHLSAYSLSGYGLNDAFDKSVVHLLKGMPKVSKEDLALGNVEINHPCLQTGYKSLYSCSQCSVKQEAGSPRNGGEDVRKGGKGGIPVWLIGSPNWAECSALAKVAVNLSEWSDISPGLDCEVQPCALAEEHPHPRGQFYAMSGFFVVYRFFNLTAEASLDDVLENGRRFCEKTWDVAHDSVPPQPFIEQYCFRAPYIVSLLREGLHVTDGQIAIGSGGTTWTQGVALVEAGKAFATGTDHHHTFELFQMKIDPVVLFAFLLISTFLLFCALSYAGLAGNCLPRYIRRGHLPIFRHNSAPSSVVSMASPSRFPLWSSINSVNDFISGDTRVKMPLSPTTVSGEERSFGLGSWFGGSNVQLSDSSPYPTASGVSHSFSSGSLGQMQFDNSGTGSFWSPHGSQMRLQSRRSQSREDLVSSLADAHITKV</sequence>
<evidence type="ECO:0000313" key="8">
    <source>
        <dbReference type="Proteomes" id="UP001443914"/>
    </source>
</evidence>
<name>A0AAW1I4F5_SAPOF</name>
<dbReference type="Pfam" id="PF01150">
    <property type="entry name" value="GDA1_CD39"/>
    <property type="match status" value="1"/>
</dbReference>
<proteinExistence type="inferred from homology"/>
<feature type="transmembrane region" description="Helical" evidence="6">
    <location>
        <begin position="125"/>
        <end position="149"/>
    </location>
</feature>
<keyword evidence="6" id="KW-1133">Transmembrane helix</keyword>
<evidence type="ECO:0000256" key="5">
    <source>
        <dbReference type="SAM" id="MobiDB-lite"/>
    </source>
</evidence>
<organism evidence="7 8">
    <name type="scientific">Saponaria officinalis</name>
    <name type="common">Common soapwort</name>
    <name type="synonym">Lychnis saponaria</name>
    <dbReference type="NCBI Taxonomy" id="3572"/>
    <lineage>
        <taxon>Eukaryota</taxon>
        <taxon>Viridiplantae</taxon>
        <taxon>Streptophyta</taxon>
        <taxon>Embryophyta</taxon>
        <taxon>Tracheophyta</taxon>
        <taxon>Spermatophyta</taxon>
        <taxon>Magnoliopsida</taxon>
        <taxon>eudicotyledons</taxon>
        <taxon>Gunneridae</taxon>
        <taxon>Pentapetalae</taxon>
        <taxon>Caryophyllales</taxon>
        <taxon>Caryophyllaceae</taxon>
        <taxon>Caryophylleae</taxon>
        <taxon>Saponaria</taxon>
    </lineage>
</organism>
<dbReference type="AlphaFoldDB" id="A0AAW1I4F5"/>
<dbReference type="Proteomes" id="UP001443914">
    <property type="component" value="Unassembled WGS sequence"/>
</dbReference>
<dbReference type="GO" id="GO:0009134">
    <property type="term" value="P:nucleoside diphosphate catabolic process"/>
    <property type="evidence" value="ECO:0007669"/>
    <property type="project" value="TreeGrafter"/>
</dbReference>
<gene>
    <name evidence="7" type="ORF">RND81_10G142000</name>
</gene>
<keyword evidence="4" id="KW-0067">ATP-binding</keyword>
<dbReference type="CDD" id="cd24043">
    <property type="entry name" value="ASKHA_NBD_AtAPY7-like"/>
    <property type="match status" value="1"/>
</dbReference>
<evidence type="ECO:0000256" key="1">
    <source>
        <dbReference type="ARBA" id="ARBA00009283"/>
    </source>
</evidence>
<dbReference type="GO" id="GO:0016020">
    <property type="term" value="C:membrane"/>
    <property type="evidence" value="ECO:0007669"/>
    <property type="project" value="TreeGrafter"/>
</dbReference>
<feature type="transmembrane region" description="Helical" evidence="6">
    <location>
        <begin position="609"/>
        <end position="632"/>
    </location>
</feature>
<dbReference type="EMBL" id="JBDFQZ010000010">
    <property type="protein sequence ID" value="KAK9683448.1"/>
    <property type="molecule type" value="Genomic_DNA"/>
</dbReference>
<protein>
    <recommendedName>
        <fullName evidence="9">Apyrase 7</fullName>
    </recommendedName>
</protein>
<dbReference type="InterPro" id="IPR000407">
    <property type="entry name" value="GDA1_CD39_NTPase"/>
</dbReference>